<reference evidence="4 5" key="1">
    <citation type="submission" date="2021-04" db="EMBL/GenBank/DDBJ databases">
        <title>Paenibacillus sp. DLE-14 whole genome sequence.</title>
        <authorList>
            <person name="Ham Y.J."/>
        </authorList>
    </citation>
    <scope>NUCLEOTIDE SEQUENCE [LARGE SCALE GENOMIC DNA]</scope>
    <source>
        <strain evidence="4 5">DLE-14</strain>
    </source>
</reference>
<dbReference type="InterPro" id="IPR002347">
    <property type="entry name" value="SDR_fam"/>
</dbReference>
<evidence type="ECO:0000256" key="3">
    <source>
        <dbReference type="RuleBase" id="RU000363"/>
    </source>
</evidence>
<protein>
    <submittedName>
        <fullName evidence="4">SDR family oxidoreductase</fullName>
    </submittedName>
</protein>
<dbReference type="InterPro" id="IPR036291">
    <property type="entry name" value="NAD(P)-bd_dom_sf"/>
</dbReference>
<dbReference type="PRINTS" id="PR00080">
    <property type="entry name" value="SDRFAMILY"/>
</dbReference>
<dbReference type="PANTHER" id="PTHR43391">
    <property type="entry name" value="RETINOL DEHYDROGENASE-RELATED"/>
    <property type="match status" value="1"/>
</dbReference>
<keyword evidence="2" id="KW-0560">Oxidoreductase</keyword>
<dbReference type="CDD" id="cd05374">
    <property type="entry name" value="17beta-HSD-like_SDR_c"/>
    <property type="match status" value="1"/>
</dbReference>
<sequence length="281" mass="31161">MSKTILITGASAGIGLATALKFAQNGWIVYAGTRQLERDQEQYARYDNLHFREMEVTDPDAIRTVVDEIKREQKQLDVLFCNAGIGYLRALGQAPMQEIEHIFDTNVFGVMHTIQAALPMMQKAGHGHIIATSSVGGLVGQPMNEIYCASKFAIEGLFESLATYYKPFFNIDVTLLEPGAIATNFTQSVLGHVASTGGIPEDEYKPIIDQYTKSFLSRNAEPQSADAVAEVMWELVAMEEKPLRIRTSERAEQFAHYKTQNDPTGLDGVRGIRKLQLGIED</sequence>
<dbReference type="EMBL" id="JAGKSP010000010">
    <property type="protein sequence ID" value="MBP3965300.1"/>
    <property type="molecule type" value="Genomic_DNA"/>
</dbReference>
<dbReference type="PANTHER" id="PTHR43391:SF86">
    <property type="entry name" value="SHORT-CHAIN DEHYDROGENASE_REDUCTASE FAMILY PROTEIN"/>
    <property type="match status" value="1"/>
</dbReference>
<keyword evidence="5" id="KW-1185">Reference proteome</keyword>
<dbReference type="Pfam" id="PF00106">
    <property type="entry name" value="adh_short"/>
    <property type="match status" value="1"/>
</dbReference>
<evidence type="ECO:0000256" key="1">
    <source>
        <dbReference type="ARBA" id="ARBA00006484"/>
    </source>
</evidence>
<accession>A0ABS5CHH8</accession>
<proteinExistence type="inferred from homology"/>
<dbReference type="Gene3D" id="3.40.50.720">
    <property type="entry name" value="NAD(P)-binding Rossmann-like Domain"/>
    <property type="match status" value="1"/>
</dbReference>
<gene>
    <name evidence="4" type="ORF">I8J30_21555</name>
</gene>
<dbReference type="RefSeq" id="WP_210661612.1">
    <property type="nucleotide sequence ID" value="NZ_JAGKSP010000010.1"/>
</dbReference>
<comment type="caution">
    <text evidence="4">The sequence shown here is derived from an EMBL/GenBank/DDBJ whole genome shotgun (WGS) entry which is preliminary data.</text>
</comment>
<dbReference type="PRINTS" id="PR00081">
    <property type="entry name" value="GDHRDH"/>
</dbReference>
<evidence type="ECO:0000256" key="2">
    <source>
        <dbReference type="ARBA" id="ARBA00023002"/>
    </source>
</evidence>
<dbReference type="InterPro" id="IPR020904">
    <property type="entry name" value="Sc_DH/Rdtase_CS"/>
</dbReference>
<evidence type="ECO:0000313" key="4">
    <source>
        <dbReference type="EMBL" id="MBP3965300.1"/>
    </source>
</evidence>
<comment type="similarity">
    <text evidence="1 3">Belongs to the short-chain dehydrogenases/reductases (SDR) family.</text>
</comment>
<dbReference type="Proteomes" id="UP000673394">
    <property type="component" value="Unassembled WGS sequence"/>
</dbReference>
<name>A0ABS5CHH8_9BACL</name>
<dbReference type="PROSITE" id="PS00061">
    <property type="entry name" value="ADH_SHORT"/>
    <property type="match status" value="1"/>
</dbReference>
<evidence type="ECO:0000313" key="5">
    <source>
        <dbReference type="Proteomes" id="UP000673394"/>
    </source>
</evidence>
<organism evidence="4 5">
    <name type="scientific">Paenibacillus lignilyticus</name>
    <dbReference type="NCBI Taxonomy" id="1172615"/>
    <lineage>
        <taxon>Bacteria</taxon>
        <taxon>Bacillati</taxon>
        <taxon>Bacillota</taxon>
        <taxon>Bacilli</taxon>
        <taxon>Bacillales</taxon>
        <taxon>Paenibacillaceae</taxon>
        <taxon>Paenibacillus</taxon>
    </lineage>
</organism>
<dbReference type="SUPFAM" id="SSF51735">
    <property type="entry name" value="NAD(P)-binding Rossmann-fold domains"/>
    <property type="match status" value="1"/>
</dbReference>